<gene>
    <name evidence="2" type="ORF">OKIOD_LOCUS557</name>
</gene>
<dbReference type="Gene3D" id="4.10.40.20">
    <property type="match status" value="1"/>
</dbReference>
<accession>A0ABN7RIK1</accession>
<protein>
    <submittedName>
        <fullName evidence="2">Oidioi.mRNA.OKI2018_I69.PAR.g8999.t1.cds</fullName>
    </submittedName>
</protein>
<dbReference type="SUPFAM" id="SSF57184">
    <property type="entry name" value="Growth factor receptor domain"/>
    <property type="match status" value="1"/>
</dbReference>
<dbReference type="InterPro" id="IPR009030">
    <property type="entry name" value="Growth_fac_rcpt_cys_sf"/>
</dbReference>
<sequence>MMMISQLALNFMMITVKGHYLQRRMVTQCDVLNDQILMTGDSQWEPSERFNGRSEYFQKRDCEFGRVWDVMFCTRVCELQEGDICNPSVNPGLDMCREDLECVRNNDLPDNLGVCEQIVPIDLDLDYNFYDLMESMLN</sequence>
<dbReference type="EMBL" id="OU015568">
    <property type="protein sequence ID" value="CAG5078486.1"/>
    <property type="molecule type" value="Genomic_DNA"/>
</dbReference>
<feature type="signal peptide" evidence="1">
    <location>
        <begin position="1"/>
        <end position="18"/>
    </location>
</feature>
<keyword evidence="1" id="KW-0732">Signal</keyword>
<reference evidence="2 3" key="1">
    <citation type="submission" date="2021-04" db="EMBL/GenBank/DDBJ databases">
        <authorList>
            <person name="Bliznina A."/>
        </authorList>
    </citation>
    <scope>NUCLEOTIDE SEQUENCE [LARGE SCALE GENOMIC DNA]</scope>
</reference>
<proteinExistence type="predicted"/>
<feature type="chain" id="PRO_5047398000" evidence="1">
    <location>
        <begin position="19"/>
        <end position="138"/>
    </location>
</feature>
<name>A0ABN7RIK1_OIKDI</name>
<dbReference type="Proteomes" id="UP001158576">
    <property type="component" value="Chromosome PAR"/>
</dbReference>
<keyword evidence="3" id="KW-1185">Reference proteome</keyword>
<evidence type="ECO:0000256" key="1">
    <source>
        <dbReference type="SAM" id="SignalP"/>
    </source>
</evidence>
<evidence type="ECO:0000313" key="2">
    <source>
        <dbReference type="EMBL" id="CAG5078486.1"/>
    </source>
</evidence>
<evidence type="ECO:0000313" key="3">
    <source>
        <dbReference type="Proteomes" id="UP001158576"/>
    </source>
</evidence>
<organism evidence="2 3">
    <name type="scientific">Oikopleura dioica</name>
    <name type="common">Tunicate</name>
    <dbReference type="NCBI Taxonomy" id="34765"/>
    <lineage>
        <taxon>Eukaryota</taxon>
        <taxon>Metazoa</taxon>
        <taxon>Chordata</taxon>
        <taxon>Tunicata</taxon>
        <taxon>Appendicularia</taxon>
        <taxon>Copelata</taxon>
        <taxon>Oikopleuridae</taxon>
        <taxon>Oikopleura</taxon>
    </lineage>
</organism>